<evidence type="ECO:0000256" key="1">
    <source>
        <dbReference type="SAM" id="MobiDB-lite"/>
    </source>
</evidence>
<sequence>MPARAMGSGTTSAGRGRTRATDGGGCVTGPGARVTGPRTPVTDPRTRFTDPRTRFTGRPRAGLGGARAAGIPVASTPSSALRLHVPAPAPCSALFPDGH</sequence>
<evidence type="ECO:0000313" key="2">
    <source>
        <dbReference type="EMBL" id="MFF0002723.1"/>
    </source>
</evidence>
<feature type="region of interest" description="Disordered" evidence="1">
    <location>
        <begin position="1"/>
        <end position="70"/>
    </location>
</feature>
<feature type="compositionally biased region" description="Basic and acidic residues" evidence="1">
    <location>
        <begin position="44"/>
        <end position="53"/>
    </location>
</feature>
<dbReference type="Proteomes" id="UP001601422">
    <property type="component" value="Unassembled WGS sequence"/>
</dbReference>
<comment type="caution">
    <text evidence="2">The sequence shown here is derived from an EMBL/GenBank/DDBJ whole genome shotgun (WGS) entry which is preliminary data.</text>
</comment>
<dbReference type="RefSeq" id="WP_389825367.1">
    <property type="nucleotide sequence ID" value="NZ_JBIAJP010000001.1"/>
</dbReference>
<reference evidence="2 3" key="1">
    <citation type="submission" date="2024-10" db="EMBL/GenBank/DDBJ databases">
        <title>The Natural Products Discovery Center: Release of the First 8490 Sequenced Strains for Exploring Actinobacteria Biosynthetic Diversity.</title>
        <authorList>
            <person name="Kalkreuter E."/>
            <person name="Kautsar S.A."/>
            <person name="Yang D."/>
            <person name="Bader C.D."/>
            <person name="Teijaro C.N."/>
            <person name="Fluegel L."/>
            <person name="Davis C.M."/>
            <person name="Simpson J.R."/>
            <person name="Lauterbach L."/>
            <person name="Steele A.D."/>
            <person name="Gui C."/>
            <person name="Meng S."/>
            <person name="Li G."/>
            <person name="Viehrig K."/>
            <person name="Ye F."/>
            <person name="Su P."/>
            <person name="Kiefer A.F."/>
            <person name="Nichols A."/>
            <person name="Cepeda A.J."/>
            <person name="Yan W."/>
            <person name="Fan B."/>
            <person name="Jiang Y."/>
            <person name="Adhikari A."/>
            <person name="Zheng C.-J."/>
            <person name="Schuster L."/>
            <person name="Cowan T.M."/>
            <person name="Smanski M.J."/>
            <person name="Chevrette M.G."/>
            <person name="De Carvalho L.P.S."/>
            <person name="Shen B."/>
        </authorList>
    </citation>
    <scope>NUCLEOTIDE SEQUENCE [LARGE SCALE GENOMIC DNA]</scope>
    <source>
        <strain evidence="2 3">NPDC005497</strain>
    </source>
</reference>
<organism evidence="2 3">
    <name type="scientific">Streptomyces tibetensis</name>
    <dbReference type="NCBI Taxonomy" id="2382123"/>
    <lineage>
        <taxon>Bacteria</taxon>
        <taxon>Bacillati</taxon>
        <taxon>Actinomycetota</taxon>
        <taxon>Actinomycetes</taxon>
        <taxon>Kitasatosporales</taxon>
        <taxon>Streptomycetaceae</taxon>
        <taxon>Streptomyces</taxon>
    </lineage>
</organism>
<protein>
    <submittedName>
        <fullName evidence="2">Uncharacterized protein</fullName>
    </submittedName>
</protein>
<feature type="compositionally biased region" description="Low complexity" evidence="1">
    <location>
        <begin position="33"/>
        <end position="43"/>
    </location>
</feature>
<proteinExistence type="predicted"/>
<evidence type="ECO:0000313" key="3">
    <source>
        <dbReference type="Proteomes" id="UP001601422"/>
    </source>
</evidence>
<name>A0ABW6MNW4_9ACTN</name>
<dbReference type="EMBL" id="JBIAJP010000001">
    <property type="protein sequence ID" value="MFF0002723.1"/>
    <property type="molecule type" value="Genomic_DNA"/>
</dbReference>
<keyword evidence="3" id="KW-1185">Reference proteome</keyword>
<accession>A0ABW6MNW4</accession>
<gene>
    <name evidence="2" type="ORF">ACFYQT_04560</name>
</gene>